<dbReference type="SUPFAM" id="SSF53300">
    <property type="entry name" value="vWA-like"/>
    <property type="match status" value="1"/>
</dbReference>
<evidence type="ECO:0000313" key="3">
    <source>
        <dbReference type="EMBL" id="GAO48603.1"/>
    </source>
</evidence>
<reference evidence="3 4" key="3">
    <citation type="journal article" date="2015" name="Genome Announc.">
        <title>Draft Genome Sequence of the Archiascomycetous Yeast Saitoella complicata.</title>
        <authorList>
            <person name="Yamauchi K."/>
            <person name="Kondo S."/>
            <person name="Hamamoto M."/>
            <person name="Takahashi Y."/>
            <person name="Ogura Y."/>
            <person name="Hayashi T."/>
            <person name="Nishida H."/>
        </authorList>
    </citation>
    <scope>NUCLEOTIDE SEQUENCE [LARGE SCALE GENOMIC DNA]</scope>
    <source>
        <strain evidence="3 4">NRRL Y-17804</strain>
    </source>
</reference>
<dbReference type="PROSITE" id="PS50234">
    <property type="entry name" value="VWFA"/>
    <property type="match status" value="1"/>
</dbReference>
<dbReference type="CDD" id="cd00198">
    <property type="entry name" value="vWFA"/>
    <property type="match status" value="1"/>
</dbReference>
<name>A0A0E9NFL1_SAICN</name>
<accession>A0A0E9NFL1</accession>
<reference evidence="3 4" key="1">
    <citation type="journal article" date="2011" name="J. Gen. Appl. Microbiol.">
        <title>Draft genome sequencing of the enigmatic yeast Saitoella complicata.</title>
        <authorList>
            <person name="Nishida H."/>
            <person name="Hamamoto M."/>
            <person name="Sugiyama J."/>
        </authorList>
    </citation>
    <scope>NUCLEOTIDE SEQUENCE [LARGE SCALE GENOMIC DNA]</scope>
    <source>
        <strain evidence="3 4">NRRL Y-17804</strain>
    </source>
</reference>
<evidence type="ECO:0000259" key="2">
    <source>
        <dbReference type="PROSITE" id="PS50234"/>
    </source>
</evidence>
<feature type="region of interest" description="Disordered" evidence="1">
    <location>
        <begin position="540"/>
        <end position="733"/>
    </location>
</feature>
<protein>
    <recommendedName>
        <fullName evidence="2">VWFA domain-containing protein</fullName>
    </recommendedName>
</protein>
<dbReference type="InterPro" id="IPR002035">
    <property type="entry name" value="VWF_A"/>
</dbReference>
<evidence type="ECO:0000313" key="4">
    <source>
        <dbReference type="Proteomes" id="UP000033140"/>
    </source>
</evidence>
<feature type="compositionally biased region" description="Polar residues" evidence="1">
    <location>
        <begin position="771"/>
        <end position="792"/>
    </location>
</feature>
<feature type="region of interest" description="Disordered" evidence="1">
    <location>
        <begin position="766"/>
        <end position="845"/>
    </location>
</feature>
<feature type="compositionally biased region" description="Polar residues" evidence="1">
    <location>
        <begin position="693"/>
        <end position="706"/>
    </location>
</feature>
<sequence>MGHPSCLESVTHCPLCGNEKKKSKRNALKRLSDSFKHHKKSSSITSVSQVVPKTHQKSSSVSSIIQVQVQTPPLPITIPIQWARPILPVIFQVFVEILPEFSSWIDGEMLLLVTVRADLNHTLPRTTPNSLDIVLAWDLRISELDQAAFIAAKNTLSTVLSYLYPSDSVALLTFGPANRSITSLPASAANVAHIRTYIERARPVYSGNLDGVTDSAVEAAVEILDRHEPRKDVAQHLVVISAGLEKGHNVKVEVPPHVTVHAVKVGNEADASPLRKLCTIGTENGAYIRGNVSNMDAELRRTVEVMRSGAMAGILKNVGVELKGRGGIAIEDVLDVEGLRIARVQKSQTVEIGNMPLFDCRCLLFRLFLEDRQQDSTTSQRSQSGPSTSSGHSAGLKVKYTAQFSSPHMTPSVTRLAPNQYCFESSVSRLDFGTAAVSNPRVLQAYKSVHLRRAIASVRTALNAKVDREERIITAVVEIDRSVAELFTRGLQKEALQEFMLLKEHLTLAVNPPPPQNPSAHHTPQQVRQADIKSHMLVPVQKSPRSKSAPSPPPSRGTPVRSASTSQVDMQHVLPRTSAEADQQRASLPRTSSTSSASHQSHQLSAYPRRPHEIQRPGVAPSVNTDMHGSPRGSSYCFPGPQVDQLTTRADVGTLPAPVRPDFTTRRADSEPDPMDMPRLTRVTPVSAHARSHSMSPQRISTTPAQPSHLGQGHRRAESYAPPRGRSPVWEQSQGHIVAPADPLLEFDELLPRLVVPLSGIKPFSKARGSRLSTGGSAPSALQQEPITTTEDPFSDDQASEPSIPSHAETLPLAGVTTESPRREKKKTRDAVVSPQRQMENETDPALAIWKLLESDGLRQVETPVEPTSEGCWERAF</sequence>
<feature type="compositionally biased region" description="Low complexity" evidence="1">
    <location>
        <begin position="375"/>
        <end position="393"/>
    </location>
</feature>
<feature type="compositionally biased region" description="Low complexity" evidence="1">
    <location>
        <begin position="585"/>
        <end position="605"/>
    </location>
</feature>
<dbReference type="EMBL" id="BACD03000016">
    <property type="protein sequence ID" value="GAO48603.1"/>
    <property type="molecule type" value="Genomic_DNA"/>
</dbReference>
<evidence type="ECO:0000256" key="1">
    <source>
        <dbReference type="SAM" id="MobiDB-lite"/>
    </source>
</evidence>
<dbReference type="Proteomes" id="UP000033140">
    <property type="component" value="Unassembled WGS sequence"/>
</dbReference>
<dbReference type="InterPro" id="IPR036465">
    <property type="entry name" value="vWFA_dom_sf"/>
</dbReference>
<organism evidence="3 4">
    <name type="scientific">Saitoella complicata (strain BCRC 22490 / CBS 7301 / JCM 7358 / NBRC 10748 / NRRL Y-17804)</name>
    <dbReference type="NCBI Taxonomy" id="698492"/>
    <lineage>
        <taxon>Eukaryota</taxon>
        <taxon>Fungi</taxon>
        <taxon>Dikarya</taxon>
        <taxon>Ascomycota</taxon>
        <taxon>Taphrinomycotina</taxon>
        <taxon>Taphrinomycotina incertae sedis</taxon>
        <taxon>Saitoella</taxon>
    </lineage>
</organism>
<dbReference type="AlphaFoldDB" id="A0A0E9NFL1"/>
<reference evidence="3 4" key="2">
    <citation type="journal article" date="2014" name="J. Gen. Appl. Microbiol.">
        <title>The early diverging ascomycetous budding yeast Saitoella complicata has three histone deacetylases belonging to the Clr6, Hos2, and Rpd3 lineages.</title>
        <authorList>
            <person name="Nishida H."/>
            <person name="Matsumoto T."/>
            <person name="Kondo S."/>
            <person name="Hamamoto M."/>
            <person name="Yoshikawa H."/>
        </authorList>
    </citation>
    <scope>NUCLEOTIDE SEQUENCE [LARGE SCALE GENOMIC DNA]</scope>
    <source>
        <strain evidence="3 4">NRRL Y-17804</strain>
    </source>
</reference>
<keyword evidence="4" id="KW-1185">Reference proteome</keyword>
<feature type="region of interest" description="Disordered" evidence="1">
    <location>
        <begin position="510"/>
        <end position="529"/>
    </location>
</feature>
<dbReference type="Gene3D" id="3.40.50.410">
    <property type="entry name" value="von Willebrand factor, type A domain"/>
    <property type="match status" value="1"/>
</dbReference>
<feature type="compositionally biased region" description="Polar residues" evidence="1">
    <location>
        <begin position="518"/>
        <end position="528"/>
    </location>
</feature>
<dbReference type="STRING" id="698492.A0A0E9NFL1"/>
<dbReference type="Pfam" id="PF00092">
    <property type="entry name" value="VWA"/>
    <property type="match status" value="1"/>
</dbReference>
<comment type="caution">
    <text evidence="3">The sequence shown here is derived from an EMBL/GenBank/DDBJ whole genome shotgun (WGS) entry which is preliminary data.</text>
</comment>
<proteinExistence type="predicted"/>
<gene>
    <name evidence="3" type="ORF">G7K_2774-t1</name>
</gene>
<feature type="domain" description="VWFA" evidence="2">
    <location>
        <begin position="132"/>
        <end position="303"/>
    </location>
</feature>
<feature type="region of interest" description="Disordered" evidence="1">
    <location>
        <begin position="375"/>
        <end position="394"/>
    </location>
</feature>